<feature type="region of interest" description="Disordered" evidence="1">
    <location>
        <begin position="55"/>
        <end position="77"/>
    </location>
</feature>
<reference evidence="4 5" key="1">
    <citation type="submission" date="2019-05" db="EMBL/GenBank/DDBJ databases">
        <title>Emergence of the Ug99 lineage of the wheat stem rust pathogen through somatic hybridization.</title>
        <authorList>
            <person name="Li F."/>
            <person name="Upadhyaya N.M."/>
            <person name="Sperschneider J."/>
            <person name="Matny O."/>
            <person name="Nguyen-Phuc H."/>
            <person name="Mago R."/>
            <person name="Raley C."/>
            <person name="Miller M.E."/>
            <person name="Silverstein K.A.T."/>
            <person name="Henningsen E."/>
            <person name="Hirsch C.D."/>
            <person name="Visser B."/>
            <person name="Pretorius Z.A."/>
            <person name="Steffenson B.J."/>
            <person name="Schwessinger B."/>
            <person name="Dodds P.N."/>
            <person name="Figueroa M."/>
        </authorList>
    </citation>
    <scope>NUCLEOTIDE SEQUENCE [LARGE SCALE GENOMIC DNA]</scope>
    <source>
        <strain evidence="2">21-0</strain>
        <strain evidence="3 5">Ug99</strain>
    </source>
</reference>
<evidence type="ECO:0000313" key="5">
    <source>
        <dbReference type="Proteomes" id="UP000325313"/>
    </source>
</evidence>
<dbReference type="AlphaFoldDB" id="A0A5B0Q7U2"/>
<evidence type="ECO:0000313" key="4">
    <source>
        <dbReference type="Proteomes" id="UP000324748"/>
    </source>
</evidence>
<gene>
    <name evidence="2" type="ORF">PGT21_031570</name>
    <name evidence="3" type="ORF">PGTUg99_026074</name>
</gene>
<proteinExistence type="predicted"/>
<organism evidence="3 5">
    <name type="scientific">Puccinia graminis f. sp. tritici</name>
    <dbReference type="NCBI Taxonomy" id="56615"/>
    <lineage>
        <taxon>Eukaryota</taxon>
        <taxon>Fungi</taxon>
        <taxon>Dikarya</taxon>
        <taxon>Basidiomycota</taxon>
        <taxon>Pucciniomycotina</taxon>
        <taxon>Pucciniomycetes</taxon>
        <taxon>Pucciniales</taxon>
        <taxon>Pucciniaceae</taxon>
        <taxon>Puccinia</taxon>
    </lineage>
</organism>
<protein>
    <submittedName>
        <fullName evidence="3">Uncharacterized protein</fullName>
    </submittedName>
</protein>
<dbReference type="Proteomes" id="UP000325313">
    <property type="component" value="Unassembled WGS sequence"/>
</dbReference>
<evidence type="ECO:0000256" key="1">
    <source>
        <dbReference type="SAM" id="MobiDB-lite"/>
    </source>
</evidence>
<name>A0A5B0Q7U2_PUCGR</name>
<dbReference type="Proteomes" id="UP000324748">
    <property type="component" value="Unassembled WGS sequence"/>
</dbReference>
<evidence type="ECO:0000313" key="2">
    <source>
        <dbReference type="EMBL" id="KAA1106239.1"/>
    </source>
</evidence>
<evidence type="ECO:0000313" key="3">
    <source>
        <dbReference type="EMBL" id="KAA1109288.1"/>
    </source>
</evidence>
<dbReference type="EMBL" id="VSWC01000040">
    <property type="protein sequence ID" value="KAA1106239.1"/>
    <property type="molecule type" value="Genomic_DNA"/>
</dbReference>
<sequence length="77" mass="8862">MHWAVIFSLDEAAGWLDEETKTTRHFNNHHQLDITTGGRRRTHSFFERVGSTIGSQHRPFGASRRENGIKKGCKNQI</sequence>
<dbReference type="EMBL" id="VDEP01000305">
    <property type="protein sequence ID" value="KAA1109288.1"/>
    <property type="molecule type" value="Genomic_DNA"/>
</dbReference>
<comment type="caution">
    <text evidence="3">The sequence shown here is derived from an EMBL/GenBank/DDBJ whole genome shotgun (WGS) entry which is preliminary data.</text>
</comment>
<keyword evidence="4" id="KW-1185">Reference proteome</keyword>
<accession>A0A5B0Q7U2</accession>